<dbReference type="EMBL" id="FOLQ01000027">
    <property type="protein sequence ID" value="SFF06952.1"/>
    <property type="molecule type" value="Genomic_DNA"/>
</dbReference>
<gene>
    <name evidence="1" type="ORF">SAMN05216167_1278</name>
</gene>
<dbReference type="OrthoDB" id="937857at2"/>
<sequence>MKTFHYILQAKGGVGKSFLTYLYALSLESEPASLFLDVDHSTKTSDRQLAFLRGQAQKRLAKLSLFNERAKQDRQLLVQSVVELAGLDYQQYFLDFGAPESEQFPAMLAQDIPASLLKRVESQLKSQFIFHVVIGGNTAFKPCVEYLEQLVIRLEAHFQIVVHPNLYSFVGPARQDQLALLESFCQQNQLAVSSFGGIDAESQVGKQIVHYAQLGKGLNEYDFLERLLMEQQLDQLHAV</sequence>
<reference evidence="1 2" key="1">
    <citation type="submission" date="2016-10" db="EMBL/GenBank/DDBJ databases">
        <authorList>
            <person name="de Groot N.N."/>
        </authorList>
    </citation>
    <scope>NUCLEOTIDE SEQUENCE [LARGE SCALE GENOMIC DNA]</scope>
    <source>
        <strain evidence="1 2">DSM 26130</strain>
    </source>
</reference>
<proteinExistence type="predicted"/>
<evidence type="ECO:0008006" key="3">
    <source>
        <dbReference type="Google" id="ProtNLM"/>
    </source>
</evidence>
<organism evidence="1 2">
    <name type="scientific">Spirosoma endophyticum</name>
    <dbReference type="NCBI Taxonomy" id="662367"/>
    <lineage>
        <taxon>Bacteria</taxon>
        <taxon>Pseudomonadati</taxon>
        <taxon>Bacteroidota</taxon>
        <taxon>Cytophagia</taxon>
        <taxon>Cytophagales</taxon>
        <taxon>Cytophagaceae</taxon>
        <taxon>Spirosoma</taxon>
    </lineage>
</organism>
<name>A0A1I2FN85_9BACT</name>
<accession>A0A1I2FN85</accession>
<dbReference type="RefSeq" id="WP_093833873.1">
    <property type="nucleotide sequence ID" value="NZ_FOLQ01000027.1"/>
</dbReference>
<evidence type="ECO:0000313" key="2">
    <source>
        <dbReference type="Proteomes" id="UP000198598"/>
    </source>
</evidence>
<evidence type="ECO:0000313" key="1">
    <source>
        <dbReference type="EMBL" id="SFF06952.1"/>
    </source>
</evidence>
<dbReference type="Proteomes" id="UP000198598">
    <property type="component" value="Unassembled WGS sequence"/>
</dbReference>
<dbReference type="AlphaFoldDB" id="A0A1I2FN85"/>
<dbReference type="STRING" id="662367.SAMN05216167_1278"/>
<protein>
    <recommendedName>
        <fullName evidence="3">Cellulose biosynthesis protein BcsQ</fullName>
    </recommendedName>
</protein>
<keyword evidence="2" id="KW-1185">Reference proteome</keyword>